<reference evidence="3" key="1">
    <citation type="submission" date="2016-11" db="EMBL/GenBank/DDBJ databases">
        <authorList>
            <person name="Varghese N."/>
            <person name="Submissions S."/>
        </authorList>
    </citation>
    <scope>NUCLEOTIDE SEQUENCE [LARGE SCALE GENOMIC DNA]</scope>
    <source>
        <strain evidence="3">DSM 19859</strain>
    </source>
</reference>
<accession>A0A1M5UJS4</accession>
<proteinExistence type="predicted"/>
<gene>
    <name evidence="1" type="ORF">DSM01_3170</name>
    <name evidence="2" type="ORF">SAMN04487999_0692</name>
</gene>
<evidence type="ECO:0000313" key="3">
    <source>
        <dbReference type="Proteomes" id="UP000184240"/>
    </source>
</evidence>
<dbReference type="STRING" id="573501.SAMN04487999_0692"/>
<dbReference type="RefSeq" id="WP_072980355.1">
    <property type="nucleotide sequence ID" value="NZ_FQXT01000001.1"/>
</dbReference>
<keyword evidence="4" id="KW-1185">Reference proteome</keyword>
<evidence type="ECO:0000313" key="1">
    <source>
        <dbReference type="EMBL" id="RXG27097.1"/>
    </source>
</evidence>
<dbReference type="EMBL" id="FQXT01000001">
    <property type="protein sequence ID" value="SHH62913.1"/>
    <property type="molecule type" value="Genomic_DNA"/>
</dbReference>
<protein>
    <submittedName>
        <fullName evidence="2">Uncharacterized protein</fullName>
    </submittedName>
</protein>
<dbReference type="Proteomes" id="UP000290037">
    <property type="component" value="Unassembled WGS sequence"/>
</dbReference>
<dbReference type="OrthoDB" id="282859at2"/>
<reference evidence="1 4" key="3">
    <citation type="submission" date="2018-07" db="EMBL/GenBank/DDBJ databases">
        <title>Leeuwenhoekiella genomics.</title>
        <authorList>
            <person name="Tahon G."/>
            <person name="Willems A."/>
        </authorList>
    </citation>
    <scope>NUCLEOTIDE SEQUENCE [LARGE SCALE GENOMIC DNA]</scope>
    <source>
        <strain evidence="1 4">LMG 24856</strain>
    </source>
</reference>
<sequence length="263" mass="29458">MNKSIFLLLTLAILSCKQNNSEESKDAPEQEQQVTTTSNSFVDKIASAHNKAAFAAQEAIAFDLQLMFGGNERINATISMLTNSSKIRIDKTDGTQLIYDGSQVYSAPQGAIPDGARYDIFTWPYFFAFPFKLQDPGVNIQELTNDTEGQFKLTFEGGTGDTPDDWYIGYLNEENRVKATAYIVTFGDKTIENAEAAPHAIAYSDYKEIEQVPLATTWKFYNWSEEKGIFGDPIGEAQLSNIRFFEVEDGFFEKPESSDVVNY</sequence>
<organism evidence="2 3">
    <name type="scientific">Leeuwenhoekiella palythoae</name>
    <dbReference type="NCBI Taxonomy" id="573501"/>
    <lineage>
        <taxon>Bacteria</taxon>
        <taxon>Pseudomonadati</taxon>
        <taxon>Bacteroidota</taxon>
        <taxon>Flavobacteriia</taxon>
        <taxon>Flavobacteriales</taxon>
        <taxon>Flavobacteriaceae</taxon>
        <taxon>Leeuwenhoekiella</taxon>
    </lineage>
</organism>
<evidence type="ECO:0000313" key="2">
    <source>
        <dbReference type="EMBL" id="SHH62913.1"/>
    </source>
</evidence>
<reference evidence="2" key="2">
    <citation type="submission" date="2016-11" db="EMBL/GenBank/DDBJ databases">
        <authorList>
            <person name="Jaros S."/>
            <person name="Januszkiewicz K."/>
            <person name="Wedrychowicz H."/>
        </authorList>
    </citation>
    <scope>NUCLEOTIDE SEQUENCE [LARGE SCALE GENOMIC DNA]</scope>
    <source>
        <strain evidence="2">DSM 19859</strain>
    </source>
</reference>
<dbReference type="AlphaFoldDB" id="A0A1M5UJS4"/>
<evidence type="ECO:0000313" key="4">
    <source>
        <dbReference type="Proteomes" id="UP000290037"/>
    </source>
</evidence>
<name>A0A1M5UJS4_9FLAO</name>
<dbReference type="Proteomes" id="UP000184240">
    <property type="component" value="Unassembled WGS sequence"/>
</dbReference>
<dbReference type="PROSITE" id="PS51257">
    <property type="entry name" value="PROKAR_LIPOPROTEIN"/>
    <property type="match status" value="1"/>
</dbReference>
<dbReference type="EMBL" id="QOVN01000009">
    <property type="protein sequence ID" value="RXG27097.1"/>
    <property type="molecule type" value="Genomic_DNA"/>
</dbReference>